<accession>A0A9W7Y0H6</accession>
<feature type="region of interest" description="Disordered" evidence="1">
    <location>
        <begin position="32"/>
        <end position="64"/>
    </location>
</feature>
<organism evidence="2 3">
    <name type="scientific">Coemansia biformis</name>
    <dbReference type="NCBI Taxonomy" id="1286918"/>
    <lineage>
        <taxon>Eukaryota</taxon>
        <taxon>Fungi</taxon>
        <taxon>Fungi incertae sedis</taxon>
        <taxon>Zoopagomycota</taxon>
        <taxon>Kickxellomycotina</taxon>
        <taxon>Kickxellomycetes</taxon>
        <taxon>Kickxellales</taxon>
        <taxon>Kickxellaceae</taxon>
        <taxon>Coemansia</taxon>
    </lineage>
</organism>
<protein>
    <submittedName>
        <fullName evidence="2">Uncharacterized protein</fullName>
    </submittedName>
</protein>
<evidence type="ECO:0000313" key="2">
    <source>
        <dbReference type="EMBL" id="KAJ1721748.1"/>
    </source>
</evidence>
<sequence length="64" mass="7257">VVDLVMESMPNIRDVAVHGSNYNVHIYHPYFDSEEQIDDSDDGQIDDSDEEQTDDGDEELIGDN</sequence>
<evidence type="ECO:0000313" key="3">
    <source>
        <dbReference type="Proteomes" id="UP001143981"/>
    </source>
</evidence>
<dbReference type="EMBL" id="JANBOI010002455">
    <property type="protein sequence ID" value="KAJ1721748.1"/>
    <property type="molecule type" value="Genomic_DNA"/>
</dbReference>
<evidence type="ECO:0000256" key="1">
    <source>
        <dbReference type="SAM" id="MobiDB-lite"/>
    </source>
</evidence>
<dbReference type="Proteomes" id="UP001143981">
    <property type="component" value="Unassembled WGS sequence"/>
</dbReference>
<name>A0A9W7Y0H6_9FUNG</name>
<feature type="non-terminal residue" evidence="2">
    <location>
        <position position="64"/>
    </location>
</feature>
<proteinExistence type="predicted"/>
<keyword evidence="3" id="KW-1185">Reference proteome</keyword>
<comment type="caution">
    <text evidence="2">The sequence shown here is derived from an EMBL/GenBank/DDBJ whole genome shotgun (WGS) entry which is preliminary data.</text>
</comment>
<gene>
    <name evidence="2" type="ORF">LPJ61_006001</name>
</gene>
<dbReference type="AlphaFoldDB" id="A0A9W7Y0H6"/>
<reference evidence="2" key="1">
    <citation type="submission" date="2022-07" db="EMBL/GenBank/DDBJ databases">
        <title>Phylogenomic reconstructions and comparative analyses of Kickxellomycotina fungi.</title>
        <authorList>
            <person name="Reynolds N.K."/>
            <person name="Stajich J.E."/>
            <person name="Barry K."/>
            <person name="Grigoriev I.V."/>
            <person name="Crous P."/>
            <person name="Smith M.E."/>
        </authorList>
    </citation>
    <scope>NUCLEOTIDE SEQUENCE</scope>
    <source>
        <strain evidence="2">BCRC 34381</strain>
    </source>
</reference>
<feature type="non-terminal residue" evidence="2">
    <location>
        <position position="1"/>
    </location>
</feature>